<protein>
    <submittedName>
        <fullName evidence="2">Uncharacterized protein</fullName>
    </submittedName>
</protein>
<name>A0A9I9DH70_CUCME</name>
<dbReference type="Gramene" id="MELO3C018241.2.1">
    <property type="protein sequence ID" value="MELO3C018241.2.1"/>
    <property type="gene ID" value="MELO3C018241.2"/>
</dbReference>
<feature type="region of interest" description="Disordered" evidence="1">
    <location>
        <begin position="71"/>
        <end position="93"/>
    </location>
</feature>
<accession>A0A9I9DH70</accession>
<organism evidence="2">
    <name type="scientific">Cucumis melo</name>
    <name type="common">Muskmelon</name>
    <dbReference type="NCBI Taxonomy" id="3656"/>
    <lineage>
        <taxon>Eukaryota</taxon>
        <taxon>Viridiplantae</taxon>
        <taxon>Streptophyta</taxon>
        <taxon>Embryophyta</taxon>
        <taxon>Tracheophyta</taxon>
        <taxon>Spermatophyta</taxon>
        <taxon>Magnoliopsida</taxon>
        <taxon>eudicotyledons</taxon>
        <taxon>Gunneridae</taxon>
        <taxon>Pentapetalae</taxon>
        <taxon>rosids</taxon>
        <taxon>fabids</taxon>
        <taxon>Cucurbitales</taxon>
        <taxon>Cucurbitaceae</taxon>
        <taxon>Benincaseae</taxon>
        <taxon>Cucumis</taxon>
    </lineage>
</organism>
<feature type="compositionally biased region" description="Basic and acidic residues" evidence="1">
    <location>
        <begin position="75"/>
        <end position="92"/>
    </location>
</feature>
<proteinExistence type="predicted"/>
<dbReference type="AlphaFoldDB" id="A0A9I9DH70"/>
<sequence>MAQEWRTARLRCACGLEVEGGSAKTAQDYEDLQRESNGNATIVHAKTDGDGSTTRRKQTIIDRCGGLRRSTIDGQTERQRQRQTEREIDRGRYNSGEGRAIGWLMKEKATLWATRQRGAKVFRVRVFFSCSQ</sequence>
<evidence type="ECO:0000313" key="2">
    <source>
        <dbReference type="EnsemblPlants" id="MELO3C018241.2.1"/>
    </source>
</evidence>
<feature type="region of interest" description="Disordered" evidence="1">
    <location>
        <begin position="35"/>
        <end position="57"/>
    </location>
</feature>
<dbReference type="EnsemblPlants" id="MELO3C018241.2.1">
    <property type="protein sequence ID" value="MELO3C018241.2.1"/>
    <property type="gene ID" value="MELO3C018241.2"/>
</dbReference>
<evidence type="ECO:0000256" key="1">
    <source>
        <dbReference type="SAM" id="MobiDB-lite"/>
    </source>
</evidence>
<reference evidence="2" key="1">
    <citation type="submission" date="2023-03" db="UniProtKB">
        <authorList>
            <consortium name="EnsemblPlants"/>
        </authorList>
    </citation>
    <scope>IDENTIFICATION</scope>
</reference>